<sequence length="183" mass="20081">VEAIKKISEYVAQLRRVGKGHEISDNDEENCERMTMQAVSGVTECESKGEHDGKIFDMTVDASLASPAAPNTIVSIKSIAKIDDMSGDYVSGMDVDVNVSRPFAMAQEAYDGLQLEDQIVKFGDVEYGDNLLPKLASEVQKNQGRLVLMLVMKQGTSINLAVKPKTWRHRGLLGFMDDVIDNG</sequence>
<proteinExistence type="predicted"/>
<accession>A0A699HRB3</accession>
<dbReference type="AlphaFoldDB" id="A0A699HRB3"/>
<feature type="non-terminal residue" evidence="1">
    <location>
        <position position="1"/>
    </location>
</feature>
<dbReference type="GO" id="GO:0070682">
    <property type="term" value="P:proteasome regulatory particle assembly"/>
    <property type="evidence" value="ECO:0007669"/>
    <property type="project" value="InterPro"/>
</dbReference>
<keyword evidence="1" id="KW-0647">Proteasome</keyword>
<dbReference type="GO" id="GO:0000502">
    <property type="term" value="C:proteasome complex"/>
    <property type="evidence" value="ECO:0007669"/>
    <property type="project" value="UniProtKB-KW"/>
</dbReference>
<dbReference type="EMBL" id="BKCJ010168947">
    <property type="protein sequence ID" value="GEY32145.1"/>
    <property type="molecule type" value="Genomic_DNA"/>
</dbReference>
<evidence type="ECO:0000313" key="1">
    <source>
        <dbReference type="EMBL" id="GEY32145.1"/>
    </source>
</evidence>
<comment type="caution">
    <text evidence="1">The sequence shown here is derived from an EMBL/GenBank/DDBJ whole genome shotgun (WGS) entry which is preliminary data.</text>
</comment>
<protein>
    <submittedName>
        <fullName evidence="1">26S proteasome non-ATPase regulatory subunit 9</fullName>
    </submittedName>
</protein>
<name>A0A699HRB3_TANCI</name>
<dbReference type="InterPro" id="IPR035269">
    <property type="entry name" value="PSMD9"/>
</dbReference>
<reference evidence="1" key="1">
    <citation type="journal article" date="2019" name="Sci. Rep.">
        <title>Draft genome of Tanacetum cinerariifolium, the natural source of mosquito coil.</title>
        <authorList>
            <person name="Yamashiro T."/>
            <person name="Shiraishi A."/>
            <person name="Satake H."/>
            <person name="Nakayama K."/>
        </authorList>
    </citation>
    <scope>NUCLEOTIDE SEQUENCE</scope>
</reference>
<dbReference type="GO" id="GO:0005634">
    <property type="term" value="C:nucleus"/>
    <property type="evidence" value="ECO:0007669"/>
    <property type="project" value="TreeGrafter"/>
</dbReference>
<organism evidence="1">
    <name type="scientific">Tanacetum cinerariifolium</name>
    <name type="common">Dalmatian daisy</name>
    <name type="synonym">Chrysanthemum cinerariifolium</name>
    <dbReference type="NCBI Taxonomy" id="118510"/>
    <lineage>
        <taxon>Eukaryota</taxon>
        <taxon>Viridiplantae</taxon>
        <taxon>Streptophyta</taxon>
        <taxon>Embryophyta</taxon>
        <taxon>Tracheophyta</taxon>
        <taxon>Spermatophyta</taxon>
        <taxon>Magnoliopsida</taxon>
        <taxon>eudicotyledons</taxon>
        <taxon>Gunneridae</taxon>
        <taxon>Pentapetalae</taxon>
        <taxon>asterids</taxon>
        <taxon>campanulids</taxon>
        <taxon>Asterales</taxon>
        <taxon>Asteraceae</taxon>
        <taxon>Asteroideae</taxon>
        <taxon>Anthemideae</taxon>
        <taxon>Anthemidinae</taxon>
        <taxon>Tanacetum</taxon>
    </lineage>
</organism>
<dbReference type="InterPro" id="IPR036034">
    <property type="entry name" value="PDZ_sf"/>
</dbReference>
<dbReference type="PANTHER" id="PTHR12651:SF1">
    <property type="entry name" value="26S PROTEASOME NON-ATPASE REGULATORY SUBUNIT 9"/>
    <property type="match status" value="1"/>
</dbReference>
<dbReference type="PANTHER" id="PTHR12651">
    <property type="entry name" value="26S PROTEASOME NON-ATPASE REGULATORY SUBUNIT 9"/>
    <property type="match status" value="1"/>
</dbReference>
<dbReference type="GO" id="GO:0005737">
    <property type="term" value="C:cytoplasm"/>
    <property type="evidence" value="ECO:0007669"/>
    <property type="project" value="TreeGrafter"/>
</dbReference>
<gene>
    <name evidence="1" type="ORF">Tci_404119</name>
</gene>
<dbReference type="Gene3D" id="2.30.42.10">
    <property type="match status" value="1"/>
</dbReference>